<feature type="region of interest" description="Disordered" evidence="1">
    <location>
        <begin position="419"/>
        <end position="458"/>
    </location>
</feature>
<comment type="caution">
    <text evidence="2">The sequence shown here is derived from an EMBL/GenBank/DDBJ whole genome shotgun (WGS) entry which is preliminary data.</text>
</comment>
<keyword evidence="3" id="KW-1185">Reference proteome</keyword>
<reference evidence="2" key="1">
    <citation type="submission" date="2020-11" db="EMBL/GenBank/DDBJ databases">
        <authorList>
            <consortium name="DOE Joint Genome Institute"/>
            <person name="Ahrendt S."/>
            <person name="Riley R."/>
            <person name="Andreopoulos W."/>
            <person name="Labutti K."/>
            <person name="Pangilinan J."/>
            <person name="Ruiz-Duenas F.J."/>
            <person name="Barrasa J.M."/>
            <person name="Sanchez-Garcia M."/>
            <person name="Camarero S."/>
            <person name="Miyauchi S."/>
            <person name="Serrano A."/>
            <person name="Linde D."/>
            <person name="Babiker R."/>
            <person name="Drula E."/>
            <person name="Ayuso-Fernandez I."/>
            <person name="Pacheco R."/>
            <person name="Padilla G."/>
            <person name="Ferreira P."/>
            <person name="Barriuso J."/>
            <person name="Kellner H."/>
            <person name="Castanera R."/>
            <person name="Alfaro M."/>
            <person name="Ramirez L."/>
            <person name="Pisabarro A.G."/>
            <person name="Kuo A."/>
            <person name="Tritt A."/>
            <person name="Lipzen A."/>
            <person name="He G."/>
            <person name="Yan M."/>
            <person name="Ng V."/>
            <person name="Cullen D."/>
            <person name="Martin F."/>
            <person name="Rosso M.-N."/>
            <person name="Henrissat B."/>
            <person name="Hibbett D."/>
            <person name="Martinez A.T."/>
            <person name="Grigoriev I.V."/>
        </authorList>
    </citation>
    <scope>NUCLEOTIDE SEQUENCE</scope>
    <source>
        <strain evidence="2">CIRM-BRFM 674</strain>
    </source>
</reference>
<organism evidence="2 3">
    <name type="scientific">Pholiota conissans</name>
    <dbReference type="NCBI Taxonomy" id="109636"/>
    <lineage>
        <taxon>Eukaryota</taxon>
        <taxon>Fungi</taxon>
        <taxon>Dikarya</taxon>
        <taxon>Basidiomycota</taxon>
        <taxon>Agaricomycotina</taxon>
        <taxon>Agaricomycetes</taxon>
        <taxon>Agaricomycetidae</taxon>
        <taxon>Agaricales</taxon>
        <taxon>Agaricineae</taxon>
        <taxon>Strophariaceae</taxon>
        <taxon>Pholiota</taxon>
    </lineage>
</organism>
<feature type="compositionally biased region" description="Acidic residues" evidence="1">
    <location>
        <begin position="448"/>
        <end position="458"/>
    </location>
</feature>
<feature type="region of interest" description="Disordered" evidence="1">
    <location>
        <begin position="259"/>
        <end position="302"/>
    </location>
</feature>
<feature type="compositionally biased region" description="Low complexity" evidence="1">
    <location>
        <begin position="1"/>
        <end position="63"/>
    </location>
</feature>
<dbReference type="AlphaFoldDB" id="A0A9P6D2U1"/>
<dbReference type="Proteomes" id="UP000807469">
    <property type="component" value="Unassembled WGS sequence"/>
</dbReference>
<feature type="region of interest" description="Disordered" evidence="1">
    <location>
        <begin position="321"/>
        <end position="384"/>
    </location>
</feature>
<feature type="compositionally biased region" description="Low complexity" evidence="1">
    <location>
        <begin position="86"/>
        <end position="97"/>
    </location>
</feature>
<sequence length="690" mass="71095">MQQMQMQQAQVQAQIQAQSQAQAQAQAQQQRVADDNAQQQNSTSEPSSQQQQQQQPGGQRTESPGAIMQAPTPAGTEEDAGGSVNGAGSSSASASVGAGVGEVETKAESAVAEDDTTPEAQGDGSRMAETTTTITEAEGTVEGQGVPAPATESATMAMAMSPPPPLPLPLHFPMMNGIGSPVGMMSPVLGAPPMGMMSPVIGSMPMPPMNMNMGMGMAMGMGAYSAPSTPTYFPYAMSPPPPLPPQQQHPFVLAQQMHYMQQQQFHQQQQQQHAQQQQQQQHGHGHAHQHPGHGLASPQGAPSAHQANMFAMLFPTPAPPPMGTTYNGASSNAPGTSSAGSLSPDLTGSPSPSGTARGGKRRARSARHAQQGRTGAALPSVAARPGWEEVGDGWMGVGVRAGMMGVEGGVIEEEVIGMGRRSRSRGEGEEEGEPLLFGAGGGGGGSGGDDEYDDDLESEGGFNELLADAILKRPSSIGVRTRSKRSKITADMFSANSSVININTTSTSASASSGSGSSSAKEAVEQGSFMEFTFPSLSDLGNVYYRTSRSESRSEGSSAVASPPASYLVPNAAVVEAVVEETPASAVVGDEQEGLPPLEEKAEEVAGVSVSVSLDDVDSLPPKPSSQGEEGGDEENVFALRIPASVSDPVLPLRKGASEPATPLKNPVEFLASVVVEPETVDARVAPVGP</sequence>
<accession>A0A9P6D2U1</accession>
<protein>
    <submittedName>
        <fullName evidence="2">Uncharacterized protein</fullName>
    </submittedName>
</protein>
<feature type="compositionally biased region" description="Polar residues" evidence="1">
    <location>
        <begin position="324"/>
        <end position="353"/>
    </location>
</feature>
<evidence type="ECO:0000313" key="3">
    <source>
        <dbReference type="Proteomes" id="UP000807469"/>
    </source>
</evidence>
<proteinExistence type="predicted"/>
<dbReference type="OrthoDB" id="3071207at2759"/>
<feature type="compositionally biased region" description="Low complexity" evidence="1">
    <location>
        <begin position="259"/>
        <end position="282"/>
    </location>
</feature>
<feature type="region of interest" description="Disordered" evidence="1">
    <location>
        <begin position="585"/>
        <end position="637"/>
    </location>
</feature>
<gene>
    <name evidence="2" type="ORF">BDN70DRAFT_507094</name>
</gene>
<feature type="region of interest" description="Disordered" evidence="1">
    <location>
        <begin position="1"/>
        <end position="128"/>
    </location>
</feature>
<feature type="compositionally biased region" description="Gly residues" evidence="1">
    <location>
        <begin position="438"/>
        <end position="447"/>
    </location>
</feature>
<feature type="compositionally biased region" description="Basic residues" evidence="1">
    <location>
        <begin position="358"/>
        <end position="367"/>
    </location>
</feature>
<evidence type="ECO:0000256" key="1">
    <source>
        <dbReference type="SAM" id="MobiDB-lite"/>
    </source>
</evidence>
<feature type="compositionally biased region" description="Low complexity" evidence="1">
    <location>
        <begin position="605"/>
        <end position="614"/>
    </location>
</feature>
<evidence type="ECO:0000313" key="2">
    <source>
        <dbReference type="EMBL" id="KAF9481779.1"/>
    </source>
</evidence>
<name>A0A9P6D2U1_9AGAR</name>
<dbReference type="EMBL" id="MU155174">
    <property type="protein sequence ID" value="KAF9481779.1"/>
    <property type="molecule type" value="Genomic_DNA"/>
</dbReference>